<keyword evidence="2" id="KW-1185">Reference proteome</keyword>
<dbReference type="RefSeq" id="WP_053995602.1">
    <property type="nucleotide sequence ID" value="NZ_CP065643.1"/>
</dbReference>
<comment type="caution">
    <text evidence="1">The sequence shown here is derived from an EMBL/GenBank/DDBJ whole genome shotgun (WGS) entry which is preliminary data.</text>
</comment>
<name>A0A0N0CVI9_9BACI</name>
<protein>
    <submittedName>
        <fullName evidence="1">Uncharacterized protein</fullName>
    </submittedName>
</protein>
<dbReference type="EMBL" id="LGCI01000009">
    <property type="protein sequence ID" value="KOY81544.1"/>
    <property type="molecule type" value="Genomic_DNA"/>
</dbReference>
<dbReference type="PATRIC" id="fig|33935.3.peg.4839"/>
<dbReference type="Proteomes" id="UP000037977">
    <property type="component" value="Unassembled WGS sequence"/>
</dbReference>
<dbReference type="AlphaFoldDB" id="A0A0N0CVI9"/>
<proteinExistence type="predicted"/>
<evidence type="ECO:0000313" key="2">
    <source>
        <dbReference type="Proteomes" id="UP000037977"/>
    </source>
</evidence>
<evidence type="ECO:0000313" key="1">
    <source>
        <dbReference type="EMBL" id="KOY81544.1"/>
    </source>
</evidence>
<accession>A0A0N0CVI9</accession>
<reference evidence="1 2" key="1">
    <citation type="submission" date="2015-07" db="EMBL/GenBank/DDBJ databases">
        <title>Genome sequencing project for genomic taxonomy and phylogenomics of Bacillus-like bacteria.</title>
        <authorList>
            <person name="Liu B."/>
            <person name="Wang J."/>
            <person name="Zhu Y."/>
            <person name="Liu G."/>
            <person name="Chen Q."/>
            <person name="Chen Z."/>
            <person name="Che J."/>
            <person name="Ge C."/>
            <person name="Shi H."/>
            <person name="Pan Z."/>
            <person name="Liu X."/>
        </authorList>
    </citation>
    <scope>NUCLEOTIDE SEQUENCE [LARGE SCALE GENOMIC DNA]</scope>
    <source>
        <strain evidence="1 2">DSM 54</strain>
    </source>
</reference>
<organism evidence="1 2">
    <name type="scientific">Lysinibacillus macroides</name>
    <dbReference type="NCBI Taxonomy" id="33935"/>
    <lineage>
        <taxon>Bacteria</taxon>
        <taxon>Bacillati</taxon>
        <taxon>Bacillota</taxon>
        <taxon>Bacilli</taxon>
        <taxon>Bacillales</taxon>
        <taxon>Bacillaceae</taxon>
        <taxon>Lysinibacillus</taxon>
    </lineage>
</organism>
<gene>
    <name evidence="1" type="ORF">ADM90_14130</name>
</gene>
<sequence>MEQKSKTMGEDRKNSKQLMDELELISAPLVAFVKDNFHPHSRIEITSDSVKVVEDVIGIPIN</sequence>